<sequence length="266" mass="29478">MRIIQIAVGPKQVPLTGYLQDITSDGGIRNIRPSVVICPGGAYRFRSERERDPVALHFLNMSYNVFILDYSVKEDAKDLNPLLEASDAFIKIREHAFSWMCDPTRIAIVGFSAGGHLAASLAILHDHALVASKQTIKDENNRPDAAVLCYPVITGGEYAHQESIGWVSGGDEKLRALMSLENQVSSSASPMFIWHTVTDASVPVENSMLLALSLRREQVPFELHLFESGNHGLSMCTEEVGTPHPGCRQWVDLASTWLNSRFHHNL</sequence>
<dbReference type="PANTHER" id="PTHR48081:SF6">
    <property type="entry name" value="PEPTIDASE S9 PROLYL OLIGOPEPTIDASE CATALYTIC DOMAIN-CONTAINING PROTEIN"/>
    <property type="match status" value="1"/>
</dbReference>
<accession>A0A645CRX3</accession>
<dbReference type="GO" id="GO:0016787">
    <property type="term" value="F:hydrolase activity"/>
    <property type="evidence" value="ECO:0007669"/>
    <property type="project" value="UniProtKB-KW"/>
</dbReference>
<gene>
    <name evidence="3" type="ORF">SDC9_126667</name>
</gene>
<proteinExistence type="predicted"/>
<keyword evidence="1" id="KW-0378">Hydrolase</keyword>
<evidence type="ECO:0000256" key="1">
    <source>
        <dbReference type="ARBA" id="ARBA00022801"/>
    </source>
</evidence>
<feature type="domain" description="BD-FAE-like" evidence="2">
    <location>
        <begin position="30"/>
        <end position="212"/>
    </location>
</feature>
<dbReference type="EMBL" id="VSSQ01029476">
    <property type="protein sequence ID" value="MPM79628.1"/>
    <property type="molecule type" value="Genomic_DNA"/>
</dbReference>
<dbReference type="SUPFAM" id="SSF53474">
    <property type="entry name" value="alpha/beta-Hydrolases"/>
    <property type="match status" value="1"/>
</dbReference>
<dbReference type="AlphaFoldDB" id="A0A645CRX3"/>
<dbReference type="InterPro" id="IPR049492">
    <property type="entry name" value="BD-FAE-like_dom"/>
</dbReference>
<evidence type="ECO:0000313" key="3">
    <source>
        <dbReference type="EMBL" id="MPM79628.1"/>
    </source>
</evidence>
<dbReference type="InterPro" id="IPR050300">
    <property type="entry name" value="GDXG_lipolytic_enzyme"/>
</dbReference>
<dbReference type="Pfam" id="PF20434">
    <property type="entry name" value="BD-FAE"/>
    <property type="match status" value="1"/>
</dbReference>
<organism evidence="3">
    <name type="scientific">bioreactor metagenome</name>
    <dbReference type="NCBI Taxonomy" id="1076179"/>
    <lineage>
        <taxon>unclassified sequences</taxon>
        <taxon>metagenomes</taxon>
        <taxon>ecological metagenomes</taxon>
    </lineage>
</organism>
<dbReference type="InterPro" id="IPR029058">
    <property type="entry name" value="AB_hydrolase_fold"/>
</dbReference>
<dbReference type="Gene3D" id="3.40.50.1820">
    <property type="entry name" value="alpha/beta hydrolase"/>
    <property type="match status" value="1"/>
</dbReference>
<protein>
    <recommendedName>
        <fullName evidence="2">BD-FAE-like domain-containing protein</fullName>
    </recommendedName>
</protein>
<comment type="caution">
    <text evidence="3">The sequence shown here is derived from an EMBL/GenBank/DDBJ whole genome shotgun (WGS) entry which is preliminary data.</text>
</comment>
<name>A0A645CRX3_9ZZZZ</name>
<dbReference type="PANTHER" id="PTHR48081">
    <property type="entry name" value="AB HYDROLASE SUPERFAMILY PROTEIN C4A8.06C"/>
    <property type="match status" value="1"/>
</dbReference>
<evidence type="ECO:0000259" key="2">
    <source>
        <dbReference type="Pfam" id="PF20434"/>
    </source>
</evidence>
<reference evidence="3" key="1">
    <citation type="submission" date="2019-08" db="EMBL/GenBank/DDBJ databases">
        <authorList>
            <person name="Kucharzyk K."/>
            <person name="Murdoch R.W."/>
            <person name="Higgins S."/>
            <person name="Loffler F."/>
        </authorList>
    </citation>
    <scope>NUCLEOTIDE SEQUENCE</scope>
</reference>